<dbReference type="GO" id="GO:0016020">
    <property type="term" value="C:membrane"/>
    <property type="evidence" value="ECO:0007669"/>
    <property type="project" value="UniProtKB-SubCell"/>
</dbReference>
<dbReference type="InterPro" id="IPR003834">
    <property type="entry name" value="Cyt_c_assmbl_TM_dom"/>
</dbReference>
<dbReference type="RefSeq" id="WP_055680848.1">
    <property type="nucleotide sequence ID" value="NZ_CXPG01000009.1"/>
</dbReference>
<feature type="transmembrane region" description="Helical" evidence="7">
    <location>
        <begin position="211"/>
        <end position="236"/>
    </location>
</feature>
<keyword evidence="4" id="KW-0201">Cytochrome c-type biogenesis</keyword>
<sequence>MFDISFFGAFLAGLLSFLSPCILPMVPFYLSYLAGGSVQALEEGDLPAGTRRRAVLSAVAFAAGVATIFMGLGATATAFGQIVRDWFDVLRWIAAALILLMGVHFLGVFKIGLLYRSFGQNRTAAPGGGGMMAGYVIGLAFAFGWTPCVGPVLAAILFMAGSQESVSQGVILLLIYAIGMTAPFVLAAAFVGPFMRWMRRFRRHLPTIEKIMGVFLIVFAVLIATNSMNVIANWMLQFWPAIG</sequence>
<dbReference type="Pfam" id="PF02683">
    <property type="entry name" value="DsbD_TM"/>
    <property type="match status" value="1"/>
</dbReference>
<dbReference type="Proteomes" id="UP000048908">
    <property type="component" value="Unassembled WGS sequence"/>
</dbReference>
<evidence type="ECO:0000256" key="6">
    <source>
        <dbReference type="ARBA" id="ARBA00023136"/>
    </source>
</evidence>
<accession>A0A0M6XJI2</accession>
<keyword evidence="3 7" id="KW-0812">Transmembrane</keyword>
<evidence type="ECO:0000313" key="10">
    <source>
        <dbReference type="Proteomes" id="UP000048908"/>
    </source>
</evidence>
<dbReference type="AlphaFoldDB" id="A0A0M6XJI2"/>
<evidence type="ECO:0000256" key="3">
    <source>
        <dbReference type="ARBA" id="ARBA00022692"/>
    </source>
</evidence>
<dbReference type="STRING" id="282197.SAMN04488517_101312"/>
<dbReference type="EC" id="1.8.1.8" evidence="9"/>
<name>A0A0M6XJI2_9RHOB</name>
<feature type="transmembrane region" description="Helical" evidence="7">
    <location>
        <begin position="135"/>
        <end position="158"/>
    </location>
</feature>
<dbReference type="PANTHER" id="PTHR31272:SF4">
    <property type="entry name" value="CYTOCHROME C-TYPE BIOGENESIS PROTEIN HI_1454-RELATED"/>
    <property type="match status" value="1"/>
</dbReference>
<dbReference type="InterPro" id="IPR051790">
    <property type="entry name" value="Cytochrome_c-biogenesis_DsbD"/>
</dbReference>
<proteinExistence type="inferred from homology"/>
<evidence type="ECO:0000256" key="1">
    <source>
        <dbReference type="ARBA" id="ARBA00004141"/>
    </source>
</evidence>
<keyword evidence="9" id="KW-0560">Oxidoreductase</keyword>
<evidence type="ECO:0000256" key="4">
    <source>
        <dbReference type="ARBA" id="ARBA00022748"/>
    </source>
</evidence>
<dbReference type="GO" id="GO:0047134">
    <property type="term" value="F:protein-disulfide reductase [NAD(P)H] activity"/>
    <property type="evidence" value="ECO:0007669"/>
    <property type="project" value="UniProtKB-EC"/>
</dbReference>
<dbReference type="EMBL" id="CXPG01000009">
    <property type="protein sequence ID" value="CTQ31350.1"/>
    <property type="molecule type" value="Genomic_DNA"/>
</dbReference>
<feature type="transmembrane region" description="Helical" evidence="7">
    <location>
        <begin position="6"/>
        <end position="33"/>
    </location>
</feature>
<reference evidence="9 10" key="1">
    <citation type="submission" date="2015-07" db="EMBL/GenBank/DDBJ databases">
        <authorList>
            <person name="Noorani M."/>
        </authorList>
    </citation>
    <scope>NUCLEOTIDE SEQUENCE [LARGE SCALE GENOMIC DNA]</scope>
    <source>
        <strain evidence="9 10">CECT 5088</strain>
    </source>
</reference>
<keyword evidence="5 7" id="KW-1133">Transmembrane helix</keyword>
<evidence type="ECO:0000259" key="8">
    <source>
        <dbReference type="Pfam" id="PF02683"/>
    </source>
</evidence>
<dbReference type="PANTHER" id="PTHR31272">
    <property type="entry name" value="CYTOCHROME C-TYPE BIOGENESIS PROTEIN HI_1454-RELATED"/>
    <property type="match status" value="1"/>
</dbReference>
<evidence type="ECO:0000256" key="7">
    <source>
        <dbReference type="SAM" id="Phobius"/>
    </source>
</evidence>
<keyword evidence="6 7" id="KW-0472">Membrane</keyword>
<feature type="transmembrane region" description="Helical" evidence="7">
    <location>
        <begin position="92"/>
        <end position="115"/>
    </location>
</feature>
<comment type="similarity">
    <text evidence="2">Belongs to the DsbD family.</text>
</comment>
<dbReference type="OrthoDB" id="9803065at2"/>
<evidence type="ECO:0000256" key="2">
    <source>
        <dbReference type="ARBA" id="ARBA00006143"/>
    </source>
</evidence>
<evidence type="ECO:0000313" key="9">
    <source>
        <dbReference type="EMBL" id="CTQ31350.1"/>
    </source>
</evidence>
<feature type="transmembrane region" description="Helical" evidence="7">
    <location>
        <begin position="170"/>
        <end position="191"/>
    </location>
</feature>
<protein>
    <submittedName>
        <fullName evidence="9">Thiol:disulfide interchange protein DsbD</fullName>
        <ecNumber evidence="9">1.8.1.8</ecNumber>
    </submittedName>
</protein>
<keyword evidence="10" id="KW-1185">Reference proteome</keyword>
<evidence type="ECO:0000256" key="5">
    <source>
        <dbReference type="ARBA" id="ARBA00022989"/>
    </source>
</evidence>
<dbReference type="GO" id="GO:0017004">
    <property type="term" value="P:cytochrome complex assembly"/>
    <property type="evidence" value="ECO:0007669"/>
    <property type="project" value="UniProtKB-KW"/>
</dbReference>
<feature type="transmembrane region" description="Helical" evidence="7">
    <location>
        <begin position="54"/>
        <end position="80"/>
    </location>
</feature>
<comment type="subcellular location">
    <subcellularLocation>
        <location evidence="1">Membrane</location>
        <topology evidence="1">Multi-pass membrane protein</topology>
    </subcellularLocation>
</comment>
<organism evidence="9 10">
    <name type="scientific">Jannaschia rubra</name>
    <dbReference type="NCBI Taxonomy" id="282197"/>
    <lineage>
        <taxon>Bacteria</taxon>
        <taxon>Pseudomonadati</taxon>
        <taxon>Pseudomonadota</taxon>
        <taxon>Alphaproteobacteria</taxon>
        <taxon>Rhodobacterales</taxon>
        <taxon>Roseobacteraceae</taxon>
        <taxon>Jannaschia</taxon>
    </lineage>
</organism>
<feature type="domain" description="Cytochrome C biogenesis protein transmembrane" evidence="8">
    <location>
        <begin position="8"/>
        <end position="224"/>
    </location>
</feature>
<gene>
    <name evidence="9" type="primary">dsbD_1</name>
    <name evidence="9" type="ORF">JAN5088_00105</name>
</gene>